<evidence type="ECO:0000256" key="4">
    <source>
        <dbReference type="ARBA" id="ARBA00004846"/>
    </source>
</evidence>
<dbReference type="FunFam" id="2.40.110.10:FF:000003">
    <property type="entry name" value="Acyl-coenzyme A oxidase"/>
    <property type="match status" value="1"/>
</dbReference>
<evidence type="ECO:0000256" key="2">
    <source>
        <dbReference type="ARBA" id="ARBA00001974"/>
    </source>
</evidence>
<evidence type="ECO:0000256" key="7">
    <source>
        <dbReference type="ARBA" id="ARBA00022827"/>
    </source>
</evidence>
<dbReference type="InterPro" id="IPR036250">
    <property type="entry name" value="AcylCo_DH-like_C"/>
</dbReference>
<dbReference type="AlphaFoldDB" id="A0A2T9ZL86"/>
<gene>
    <name evidence="19" type="ORF">BB560_000122</name>
</gene>
<dbReference type="GO" id="GO:0055088">
    <property type="term" value="P:lipid homeostasis"/>
    <property type="evidence" value="ECO:0007669"/>
    <property type="project" value="TreeGrafter"/>
</dbReference>
<organism evidence="19 20">
    <name type="scientific">Smittium megazygosporum</name>
    <dbReference type="NCBI Taxonomy" id="133381"/>
    <lineage>
        <taxon>Eukaryota</taxon>
        <taxon>Fungi</taxon>
        <taxon>Fungi incertae sedis</taxon>
        <taxon>Zoopagomycota</taxon>
        <taxon>Kickxellomycotina</taxon>
        <taxon>Harpellomycetes</taxon>
        <taxon>Harpellales</taxon>
        <taxon>Legeriomycetaceae</taxon>
        <taxon>Smittium</taxon>
    </lineage>
</organism>
<evidence type="ECO:0000259" key="15">
    <source>
        <dbReference type="Pfam" id="PF01756"/>
    </source>
</evidence>
<keyword evidence="11" id="KW-0576">Peroxisome</keyword>
<evidence type="ECO:0000256" key="1">
    <source>
        <dbReference type="ARBA" id="ARBA00001201"/>
    </source>
</evidence>
<dbReference type="GO" id="GO:0003997">
    <property type="term" value="F:acyl-CoA oxidase activity"/>
    <property type="evidence" value="ECO:0007669"/>
    <property type="project" value="UniProtKB-EC"/>
</dbReference>
<evidence type="ECO:0000256" key="3">
    <source>
        <dbReference type="ARBA" id="ARBA00004275"/>
    </source>
</evidence>
<dbReference type="Gene3D" id="2.40.110.10">
    <property type="entry name" value="Butyryl-CoA Dehydrogenase, subunit A, domain 2"/>
    <property type="match status" value="1"/>
</dbReference>
<evidence type="ECO:0000256" key="11">
    <source>
        <dbReference type="ARBA" id="ARBA00023140"/>
    </source>
</evidence>
<dbReference type="Pfam" id="PF02770">
    <property type="entry name" value="Acyl-CoA_dh_M"/>
    <property type="match status" value="1"/>
</dbReference>
<dbReference type="InterPro" id="IPR012258">
    <property type="entry name" value="Acyl-CoA_oxidase"/>
</dbReference>
<keyword evidence="10" id="KW-0443">Lipid metabolism</keyword>
<dbReference type="UniPathway" id="UPA00661"/>
<evidence type="ECO:0000256" key="8">
    <source>
        <dbReference type="ARBA" id="ARBA00022832"/>
    </source>
</evidence>
<keyword evidence="6 12" id="KW-0285">Flavoprotein</keyword>
<dbReference type="InterPro" id="IPR055060">
    <property type="entry name" value="ACOX_C_alpha1"/>
</dbReference>
<dbReference type="OrthoDB" id="538336at2759"/>
<evidence type="ECO:0000256" key="10">
    <source>
        <dbReference type="ARBA" id="ARBA00023098"/>
    </source>
</evidence>
<dbReference type="FunFam" id="1.20.140.10:FF:000005">
    <property type="entry name" value="Acyl-coenzyme A oxidase"/>
    <property type="match status" value="1"/>
</dbReference>
<feature type="domain" description="Acyl-coenzyme A oxidase N-terminal" evidence="17">
    <location>
        <begin position="21"/>
        <end position="128"/>
    </location>
</feature>
<evidence type="ECO:0000259" key="18">
    <source>
        <dbReference type="Pfam" id="PF22924"/>
    </source>
</evidence>
<reference evidence="19 20" key="1">
    <citation type="journal article" date="2018" name="MBio">
        <title>Comparative Genomics Reveals the Core Gene Toolbox for the Fungus-Insect Symbiosis.</title>
        <authorList>
            <person name="Wang Y."/>
            <person name="Stata M."/>
            <person name="Wang W."/>
            <person name="Stajich J.E."/>
            <person name="White M.M."/>
            <person name="Moncalvo J.M."/>
        </authorList>
    </citation>
    <scope>NUCLEOTIDE SEQUENCE [LARGE SCALE GENOMIC DNA]</scope>
    <source>
        <strain evidence="19 20">SC-DP-2</strain>
    </source>
</reference>
<comment type="pathway">
    <text evidence="4">Lipid metabolism; peroxisomal fatty acid beta-oxidation.</text>
</comment>
<feature type="domain" description="Acyl-CoA oxidase C-alpha1" evidence="18">
    <location>
        <begin position="272"/>
        <end position="435"/>
    </location>
</feature>
<evidence type="ECO:0000313" key="20">
    <source>
        <dbReference type="Proteomes" id="UP000245609"/>
    </source>
</evidence>
<evidence type="ECO:0000313" key="19">
    <source>
        <dbReference type="EMBL" id="PVV05363.1"/>
    </source>
</evidence>
<comment type="catalytic activity">
    <reaction evidence="1">
        <text>a 2,3-saturated acyl-CoA + O2 = a (2E)-enoyl-CoA + H2O2</text>
        <dbReference type="Rhea" id="RHEA:38959"/>
        <dbReference type="ChEBI" id="CHEBI:15379"/>
        <dbReference type="ChEBI" id="CHEBI:16240"/>
        <dbReference type="ChEBI" id="CHEBI:58856"/>
        <dbReference type="ChEBI" id="CHEBI:65111"/>
        <dbReference type="EC" id="1.3.3.6"/>
    </reaction>
</comment>
<dbReference type="GO" id="GO:0033540">
    <property type="term" value="P:fatty acid beta-oxidation using acyl-CoA oxidase"/>
    <property type="evidence" value="ECO:0007669"/>
    <property type="project" value="UniProtKB-UniPathway"/>
</dbReference>
<dbReference type="Proteomes" id="UP000245609">
    <property type="component" value="Unassembled WGS sequence"/>
</dbReference>
<dbReference type="Gene3D" id="1.20.140.10">
    <property type="entry name" value="Butyryl-CoA Dehydrogenase, subunit A, domain 3"/>
    <property type="match status" value="2"/>
</dbReference>
<dbReference type="InterPro" id="IPR046373">
    <property type="entry name" value="Acyl-CoA_Oxase/DH_mid-dom_sf"/>
</dbReference>
<evidence type="ECO:0000259" key="17">
    <source>
        <dbReference type="Pfam" id="PF14749"/>
    </source>
</evidence>
<feature type="domain" description="Acyl-CoA oxidase C-terminal" evidence="15">
    <location>
        <begin position="489"/>
        <end position="643"/>
    </location>
</feature>
<evidence type="ECO:0000256" key="13">
    <source>
        <dbReference type="PIRSR" id="PIRSR000168-1"/>
    </source>
</evidence>
<feature type="active site" description="Proton acceptor" evidence="13">
    <location>
        <position position="420"/>
    </location>
</feature>
<dbReference type="EMBL" id="MBFS01000011">
    <property type="protein sequence ID" value="PVV05363.1"/>
    <property type="molecule type" value="Genomic_DNA"/>
</dbReference>
<feature type="binding site" evidence="14">
    <location>
        <position position="173"/>
    </location>
    <ligand>
        <name>FAD</name>
        <dbReference type="ChEBI" id="CHEBI:57692"/>
    </ligand>
</feature>
<comment type="caution">
    <text evidence="19">The sequence shown here is derived from an EMBL/GenBank/DDBJ whole genome shotgun (WGS) entry which is preliminary data.</text>
</comment>
<evidence type="ECO:0000256" key="12">
    <source>
        <dbReference type="PIRNR" id="PIRNR000168"/>
    </source>
</evidence>
<dbReference type="PIRSF" id="PIRSF000168">
    <property type="entry name" value="Acyl-CoA_oxidase"/>
    <property type="match status" value="1"/>
</dbReference>
<dbReference type="InterPro" id="IPR037069">
    <property type="entry name" value="AcylCoA_DH/ox_N_sf"/>
</dbReference>
<dbReference type="GO" id="GO:0071949">
    <property type="term" value="F:FAD binding"/>
    <property type="evidence" value="ECO:0007669"/>
    <property type="project" value="InterPro"/>
</dbReference>
<dbReference type="PANTHER" id="PTHR10909:SF250">
    <property type="entry name" value="PEROXISOMAL ACYL-COENZYME A OXIDASE 1"/>
    <property type="match status" value="1"/>
</dbReference>
<dbReference type="STRING" id="133381.A0A2T9ZL86"/>
<dbReference type="SUPFAM" id="SSF47203">
    <property type="entry name" value="Acyl-CoA dehydrogenase C-terminal domain-like"/>
    <property type="match status" value="2"/>
</dbReference>
<evidence type="ECO:0000256" key="5">
    <source>
        <dbReference type="ARBA" id="ARBA00006288"/>
    </source>
</evidence>
<evidence type="ECO:0000256" key="6">
    <source>
        <dbReference type="ARBA" id="ARBA00022630"/>
    </source>
</evidence>
<dbReference type="InterPro" id="IPR002655">
    <property type="entry name" value="Acyl-CoA_oxidase_C"/>
</dbReference>
<evidence type="ECO:0000259" key="16">
    <source>
        <dbReference type="Pfam" id="PF02770"/>
    </source>
</evidence>
<feature type="domain" description="Acyl-CoA oxidase/dehydrogenase middle" evidence="16">
    <location>
        <begin position="130"/>
        <end position="240"/>
    </location>
</feature>
<keyword evidence="8" id="KW-0276">Fatty acid metabolism</keyword>
<dbReference type="Pfam" id="PF01756">
    <property type="entry name" value="ACOX"/>
    <property type="match status" value="1"/>
</dbReference>
<dbReference type="GO" id="GO:0005777">
    <property type="term" value="C:peroxisome"/>
    <property type="evidence" value="ECO:0007669"/>
    <property type="project" value="UniProtKB-SubCell"/>
</dbReference>
<dbReference type="InterPro" id="IPR009100">
    <property type="entry name" value="AcylCoA_DH/oxidase_NM_dom_sf"/>
</dbReference>
<keyword evidence="9" id="KW-0560">Oxidoreductase</keyword>
<accession>A0A2T9ZL86</accession>
<dbReference type="InterPro" id="IPR006091">
    <property type="entry name" value="Acyl-CoA_Oxase/DH_mid-dom"/>
</dbReference>
<dbReference type="Pfam" id="PF14749">
    <property type="entry name" value="Acyl-CoA_ox_N"/>
    <property type="match status" value="1"/>
</dbReference>
<sequence length="671" mass="75554">MTTNTAESISLERSKASFPIHEMEVFINGQMYVSKRNKVLKLLRAEPHIFDQKDTYFMSRTQKLEKSLSQEKRILELLSTDIPVIYMILDWPSPFELSRLMFMPTIEQQGTEEQKKAFLEPAQKYEIIGCYAQTEMGHGSNIRSLETTATFVEETDELEINSPTLTATKWWIGSLGMVSTHACLMTQLYVKGKHYGLFPVIVPIRSLKDHRPLPGVMVGDIGPKMGYNTMDNGFLRFNKVRVPRFNLLQKYIQVSRDGTVTRLSSADPRITYGTMVTARAGIVNDMGKKLAKAVTIAIRYTSVRRQFKKEGEPNAPETPVLDYDIVQYRLVPLLAKNYAMISISHEFMSEYAKTVSLIEQGDFSKLKEMHAISCGLKRWSSETTIYGIDTCRHASGGHGYSMFSGFNDLFTTVYPNIIWEGDNYVLAKQTAMYLVKAAHALQSNAALENNDSTLMIKKFFNSRQSYPWSGGASVKEFASNQLALMDLLGCKAVFLVKNLSEKIHSQGQNWEDSSIQSQHVATAHSEYIICLYFYRHTSKLPTNSPLRAILDVLFNITALSFILRNTGELYALPQESSLSRKQIIGLEEEYIKSIKAARKQAVPLVDAFGIPDEGLNSSLGKYDGNVYEDLMERALSEPLNAGSSGHNQLRTELFNNYIGPVLSNNSKSGSL</sequence>
<feature type="binding site" evidence="14">
    <location>
        <position position="134"/>
    </location>
    <ligand>
        <name>FAD</name>
        <dbReference type="ChEBI" id="CHEBI:57692"/>
    </ligand>
</feature>
<comment type="similarity">
    <text evidence="5 12">Belongs to the acyl-CoA oxidase family.</text>
</comment>
<protein>
    <recommendedName>
        <fullName evidence="12">Acyl-coenzyme A oxidase</fullName>
    </recommendedName>
</protein>
<dbReference type="Pfam" id="PF22924">
    <property type="entry name" value="ACOX_C_alpha1"/>
    <property type="match status" value="1"/>
</dbReference>
<keyword evidence="20" id="KW-1185">Reference proteome</keyword>
<evidence type="ECO:0000256" key="14">
    <source>
        <dbReference type="PIRSR" id="PIRSR000168-2"/>
    </source>
</evidence>
<dbReference type="PANTHER" id="PTHR10909">
    <property type="entry name" value="ELECTRON TRANSPORT OXIDOREDUCTASE"/>
    <property type="match status" value="1"/>
</dbReference>
<dbReference type="Gene3D" id="1.10.540.10">
    <property type="entry name" value="Acyl-CoA dehydrogenase/oxidase, N-terminal domain"/>
    <property type="match status" value="1"/>
</dbReference>
<comment type="cofactor">
    <cofactor evidence="2">
        <name>FAD</name>
        <dbReference type="ChEBI" id="CHEBI:57692"/>
    </cofactor>
</comment>
<name>A0A2T9ZL86_9FUNG</name>
<proteinExistence type="inferred from homology"/>
<dbReference type="SUPFAM" id="SSF56645">
    <property type="entry name" value="Acyl-CoA dehydrogenase NM domain-like"/>
    <property type="match status" value="1"/>
</dbReference>
<evidence type="ECO:0000256" key="9">
    <source>
        <dbReference type="ARBA" id="ARBA00023002"/>
    </source>
</evidence>
<comment type="subcellular location">
    <subcellularLocation>
        <location evidence="3">Peroxisome</location>
    </subcellularLocation>
</comment>
<dbReference type="GO" id="GO:0005504">
    <property type="term" value="F:fatty acid binding"/>
    <property type="evidence" value="ECO:0007669"/>
    <property type="project" value="TreeGrafter"/>
</dbReference>
<dbReference type="InterPro" id="IPR029320">
    <property type="entry name" value="Acyl-CoA_ox_N"/>
</dbReference>
<keyword evidence="7 12" id="KW-0274">FAD</keyword>